<dbReference type="EMBL" id="HBGT01030180">
    <property type="protein sequence ID" value="CAD9445008.1"/>
    <property type="molecule type" value="Transcribed_RNA"/>
</dbReference>
<dbReference type="PRINTS" id="PR01415">
    <property type="entry name" value="ANKYRIN"/>
</dbReference>
<gene>
    <name evidence="4" type="ORF">FPAR1323_LOCUS15771</name>
    <name evidence="5" type="ORF">FPAR1323_LOCUS15773</name>
    <name evidence="6" type="ORF">FPAR1323_LOCUS15774</name>
</gene>
<dbReference type="Pfam" id="PF12796">
    <property type="entry name" value="Ank_2"/>
    <property type="match status" value="1"/>
</dbReference>
<evidence type="ECO:0000313" key="4">
    <source>
        <dbReference type="EMBL" id="CAD9444997.1"/>
    </source>
</evidence>
<sequence length="195" mass="20381">MAAVSEDAGLKMHSMCRWDKPAAEIQAHVDENAGAQSFCDPGTGNYPIHIAAQNGHYDLTKQLVGMGIDVNAANGTGTTPLHMSRQYGYWWLAKFLIDSGADCDAVNGEGHAANKGIEGDQDADDMVPALSDAHDAAELDIALDGLAAAVEASKSGGTAVDKSALVMAGMAKKKSSKAFWTAEHTGKFQALCRSA</sequence>
<dbReference type="SUPFAM" id="SSF48403">
    <property type="entry name" value="Ankyrin repeat"/>
    <property type="match status" value="1"/>
</dbReference>
<evidence type="ECO:0000313" key="5">
    <source>
        <dbReference type="EMBL" id="CAD9445004.1"/>
    </source>
</evidence>
<dbReference type="Gene3D" id="1.25.40.20">
    <property type="entry name" value="Ankyrin repeat-containing domain"/>
    <property type="match status" value="1"/>
</dbReference>
<dbReference type="InterPro" id="IPR002110">
    <property type="entry name" value="Ankyrin_rpt"/>
</dbReference>
<reference evidence="6" key="1">
    <citation type="submission" date="2021-01" db="EMBL/GenBank/DDBJ databases">
        <authorList>
            <person name="Corre E."/>
            <person name="Pelletier E."/>
            <person name="Niang G."/>
            <person name="Scheremetjew M."/>
            <person name="Finn R."/>
            <person name="Kale V."/>
            <person name="Holt S."/>
            <person name="Cochrane G."/>
            <person name="Meng A."/>
            <person name="Brown T."/>
            <person name="Cohen L."/>
        </authorList>
    </citation>
    <scope>NUCLEOTIDE SEQUENCE</scope>
    <source>
        <strain evidence="6">RCC1693</strain>
    </source>
</reference>
<evidence type="ECO:0000256" key="2">
    <source>
        <dbReference type="ARBA" id="ARBA00023043"/>
    </source>
</evidence>
<evidence type="ECO:0000256" key="1">
    <source>
        <dbReference type="ARBA" id="ARBA00022737"/>
    </source>
</evidence>
<proteinExistence type="predicted"/>
<dbReference type="SMART" id="SM00248">
    <property type="entry name" value="ANK"/>
    <property type="match status" value="2"/>
</dbReference>
<evidence type="ECO:0000256" key="3">
    <source>
        <dbReference type="PROSITE-ProRule" id="PRU00023"/>
    </source>
</evidence>
<dbReference type="PROSITE" id="PS50088">
    <property type="entry name" value="ANK_REPEAT"/>
    <property type="match status" value="2"/>
</dbReference>
<dbReference type="EMBL" id="HBGT01030177">
    <property type="protein sequence ID" value="CAD9444997.1"/>
    <property type="molecule type" value="Transcribed_RNA"/>
</dbReference>
<feature type="repeat" description="ANK" evidence="3">
    <location>
        <begin position="76"/>
        <end position="108"/>
    </location>
</feature>
<dbReference type="AlphaFoldDB" id="A0A6T7GQE0"/>
<accession>A0A6T7GQE0</accession>
<name>A0A6T7GQE0_9STRA</name>
<organism evidence="6">
    <name type="scientific">Florenciella parvula</name>
    <dbReference type="NCBI Taxonomy" id="236787"/>
    <lineage>
        <taxon>Eukaryota</taxon>
        <taxon>Sar</taxon>
        <taxon>Stramenopiles</taxon>
        <taxon>Ochrophyta</taxon>
        <taxon>Dictyochophyceae</taxon>
        <taxon>Florenciellales</taxon>
        <taxon>Florenciella</taxon>
    </lineage>
</organism>
<protein>
    <submittedName>
        <fullName evidence="6">Uncharacterized protein</fullName>
    </submittedName>
</protein>
<feature type="repeat" description="ANK" evidence="3">
    <location>
        <begin position="43"/>
        <end position="75"/>
    </location>
</feature>
<dbReference type="EMBL" id="HBGT01030179">
    <property type="protein sequence ID" value="CAD9445004.1"/>
    <property type="molecule type" value="Transcribed_RNA"/>
</dbReference>
<dbReference type="PANTHER" id="PTHR24180">
    <property type="entry name" value="CYCLIN-DEPENDENT KINASE INHIBITOR 2C-RELATED"/>
    <property type="match status" value="1"/>
</dbReference>
<evidence type="ECO:0000313" key="6">
    <source>
        <dbReference type="EMBL" id="CAD9445008.1"/>
    </source>
</evidence>
<keyword evidence="2 3" id="KW-0040">ANK repeat</keyword>
<dbReference type="PANTHER" id="PTHR24180:SF45">
    <property type="entry name" value="POLY [ADP-RIBOSE] POLYMERASE TANKYRASE"/>
    <property type="match status" value="1"/>
</dbReference>
<dbReference type="PROSITE" id="PS50297">
    <property type="entry name" value="ANK_REP_REGION"/>
    <property type="match status" value="2"/>
</dbReference>
<dbReference type="InterPro" id="IPR051637">
    <property type="entry name" value="Ank_repeat_dom-contain_49"/>
</dbReference>
<dbReference type="InterPro" id="IPR036770">
    <property type="entry name" value="Ankyrin_rpt-contain_sf"/>
</dbReference>
<keyword evidence="1" id="KW-0677">Repeat</keyword>